<proteinExistence type="predicted"/>
<reference evidence="1 2" key="1">
    <citation type="submission" date="2019-12" db="EMBL/GenBank/DDBJ databases">
        <title>Snethiella sp. nov. sp. isolated from sea sand.</title>
        <authorList>
            <person name="Kim J."/>
            <person name="Jeong S.E."/>
            <person name="Jung H.S."/>
            <person name="Jeon C.O."/>
        </authorList>
    </citation>
    <scope>NUCLEOTIDE SEQUENCE [LARGE SCALE GENOMIC DNA]</scope>
    <source>
        <strain evidence="1 2">DP05</strain>
    </source>
</reference>
<sequence length="176" mass="20059">MSIETSALAAYRNRARNTNVNDVTLLATDYLNHFNEALMLAELVVDVPEVLDDFINWSPISYAEHFRKSNIADRELAMEAYHYSPSEYKEPLENITLLLDQEIQALQGNLSSIHEMDRGKTKAEADNQCLVIRKLIDHARSIINGQSSGSKSHSRSGEEIVYEKLLDQEKINEMFD</sequence>
<organism evidence="1 2">
    <name type="scientific">Sneathiella litorea</name>
    <dbReference type="NCBI Taxonomy" id="2606216"/>
    <lineage>
        <taxon>Bacteria</taxon>
        <taxon>Pseudomonadati</taxon>
        <taxon>Pseudomonadota</taxon>
        <taxon>Alphaproteobacteria</taxon>
        <taxon>Sneathiellales</taxon>
        <taxon>Sneathiellaceae</taxon>
        <taxon>Sneathiella</taxon>
    </lineage>
</organism>
<protein>
    <submittedName>
        <fullName evidence="1">Uncharacterized protein</fullName>
    </submittedName>
</protein>
<dbReference type="RefSeq" id="WP_161313863.1">
    <property type="nucleotide sequence ID" value="NZ_WTUW01000001.1"/>
</dbReference>
<keyword evidence="2" id="KW-1185">Reference proteome</keyword>
<comment type="caution">
    <text evidence="1">The sequence shown here is derived from an EMBL/GenBank/DDBJ whole genome shotgun (WGS) entry which is preliminary data.</text>
</comment>
<dbReference type="AlphaFoldDB" id="A0A6L8W592"/>
<dbReference type="EMBL" id="WTUW01000001">
    <property type="protein sequence ID" value="MZR29387.1"/>
    <property type="molecule type" value="Genomic_DNA"/>
</dbReference>
<name>A0A6L8W592_9PROT</name>
<evidence type="ECO:0000313" key="1">
    <source>
        <dbReference type="EMBL" id="MZR29387.1"/>
    </source>
</evidence>
<accession>A0A6L8W592</accession>
<gene>
    <name evidence="1" type="ORF">GQE98_01945</name>
</gene>
<evidence type="ECO:0000313" key="2">
    <source>
        <dbReference type="Proteomes" id="UP000476030"/>
    </source>
</evidence>
<dbReference type="Proteomes" id="UP000476030">
    <property type="component" value="Unassembled WGS sequence"/>
</dbReference>